<dbReference type="EMBL" id="CAJRAY010000033">
    <property type="protein sequence ID" value="CAG5084032.1"/>
    <property type="molecule type" value="Genomic_DNA"/>
</dbReference>
<gene>
    <name evidence="2" type="primary">txxe 1659-rpfG2</name>
    <name evidence="2" type="ORF">TXXE_07450</name>
</gene>
<dbReference type="Proteomes" id="UP000681526">
    <property type="component" value="Unassembled WGS sequence"/>
</dbReference>
<protein>
    <submittedName>
        <fullName evidence="2">Response regulator RpfG</fullName>
    </submittedName>
</protein>
<dbReference type="CDD" id="cd00077">
    <property type="entry name" value="HDc"/>
    <property type="match status" value="1"/>
</dbReference>
<dbReference type="SUPFAM" id="SSF109604">
    <property type="entry name" value="HD-domain/PDEase-like"/>
    <property type="match status" value="1"/>
</dbReference>
<feature type="domain" description="HD-GYP" evidence="1">
    <location>
        <begin position="113"/>
        <end position="309"/>
    </location>
</feature>
<reference evidence="2 3" key="1">
    <citation type="submission" date="2021-04" db="EMBL/GenBank/DDBJ databases">
        <authorList>
            <person name="Rakotoarivonina H."/>
        </authorList>
    </citation>
    <scope>NUCLEOTIDE SEQUENCE [LARGE SCALE GENOMIC DNA]</scope>
    <source>
        <strain evidence="2 3">XE</strain>
    </source>
</reference>
<dbReference type="PANTHER" id="PTHR43155">
    <property type="entry name" value="CYCLIC DI-GMP PHOSPHODIESTERASE PA4108-RELATED"/>
    <property type="match status" value="1"/>
</dbReference>
<evidence type="ECO:0000313" key="2">
    <source>
        <dbReference type="EMBL" id="CAG5084032.1"/>
    </source>
</evidence>
<organism evidence="2 3">
    <name type="scientific">Thermobacillus xylanilyticus</name>
    <dbReference type="NCBI Taxonomy" id="76633"/>
    <lineage>
        <taxon>Bacteria</taxon>
        <taxon>Bacillati</taxon>
        <taxon>Bacillota</taxon>
        <taxon>Bacilli</taxon>
        <taxon>Bacillales</taxon>
        <taxon>Paenibacillaceae</taxon>
        <taxon>Thermobacillus</taxon>
    </lineage>
</organism>
<dbReference type="InterPro" id="IPR003607">
    <property type="entry name" value="HD/PDEase_dom"/>
</dbReference>
<comment type="caution">
    <text evidence="2">The sequence shown here is derived from an EMBL/GenBank/DDBJ whole genome shotgun (WGS) entry which is preliminary data.</text>
</comment>
<sequence length="360" mass="40694">MRRIHISMVRPGERLARPIMRENGSVLLGAGVELNERFIERLRGMGIDVVYVEDEWTSDIVPEEVIRDETYQRAFDTIYKTVGSLMDTPANRGRASTPDLGRTFRALFGEIIHDLLQRKDIMYSLAQIHVADAYLFQHSVNVAVLAGIMGMAKGYNRNQIEELGVGALLFDIGMTKVPKELLHKTTPLTPEERAIVEKHTTEGFDMLRTQHDISLLSAHCALQHHERYDGSGYPRGLKGNEIHEYAQIIAIADVYDALTSPRSYRNRYSPSEAIEYLFAAGNTLFDLELIKLFCRHVSVYPVATTVMLNTGQIAVVTANNPLAVHRPVVRILREADGRPVSTPYEIDLKYDMQLMIVKEL</sequence>
<evidence type="ECO:0000313" key="3">
    <source>
        <dbReference type="Proteomes" id="UP000681526"/>
    </source>
</evidence>
<dbReference type="SMART" id="SM00471">
    <property type="entry name" value="HDc"/>
    <property type="match status" value="1"/>
</dbReference>
<dbReference type="Gene3D" id="1.10.3210.10">
    <property type="entry name" value="Hypothetical protein af1432"/>
    <property type="match status" value="1"/>
</dbReference>
<keyword evidence="3" id="KW-1185">Reference proteome</keyword>
<evidence type="ECO:0000259" key="1">
    <source>
        <dbReference type="PROSITE" id="PS51832"/>
    </source>
</evidence>
<accession>A0ABN7RYN2</accession>
<dbReference type="PANTHER" id="PTHR43155:SF2">
    <property type="entry name" value="CYCLIC DI-GMP PHOSPHODIESTERASE PA4108"/>
    <property type="match status" value="1"/>
</dbReference>
<dbReference type="RefSeq" id="WP_213484068.1">
    <property type="nucleotide sequence ID" value="NZ_CAJRAY010000033.1"/>
</dbReference>
<proteinExistence type="predicted"/>
<name>A0ABN7RYN2_THEXY</name>
<dbReference type="PROSITE" id="PS51832">
    <property type="entry name" value="HD_GYP"/>
    <property type="match status" value="1"/>
</dbReference>
<dbReference type="InterPro" id="IPR037522">
    <property type="entry name" value="HD_GYP_dom"/>
</dbReference>
<dbReference type="Pfam" id="PF13487">
    <property type="entry name" value="HD_5"/>
    <property type="match status" value="1"/>
</dbReference>